<dbReference type="InterPro" id="IPR012296">
    <property type="entry name" value="Nuclease_put_TT1808"/>
</dbReference>
<dbReference type="CDD" id="cd06260">
    <property type="entry name" value="DUF820-like"/>
    <property type="match status" value="1"/>
</dbReference>
<sequence>MEAVIDQALSAYELERSKPMPNLTHGSIQANLVFELKTAYRNQFRIASEVTLATQPDGSTPDVVAYPLIPLGFGDEPARRTDAPLLCIEIQSPSQSLEQMVEKTTIYFSFGVRSCWIVVPAVKGVFVYDQPGHYQFFHEPGMLHDAILDIKLDLPAVFA</sequence>
<evidence type="ECO:0000313" key="3">
    <source>
        <dbReference type="Proteomes" id="UP001500936"/>
    </source>
</evidence>
<dbReference type="InterPro" id="IPR008538">
    <property type="entry name" value="Uma2"/>
</dbReference>
<dbReference type="EMBL" id="BAABHB010000007">
    <property type="protein sequence ID" value="GAA4410546.1"/>
    <property type="molecule type" value="Genomic_DNA"/>
</dbReference>
<proteinExistence type="predicted"/>
<organism evidence="2 3">
    <name type="scientific">Nibrella viscosa</name>
    <dbReference type="NCBI Taxonomy" id="1084524"/>
    <lineage>
        <taxon>Bacteria</taxon>
        <taxon>Pseudomonadati</taxon>
        <taxon>Bacteroidota</taxon>
        <taxon>Cytophagia</taxon>
        <taxon>Cytophagales</taxon>
        <taxon>Spirosomataceae</taxon>
        <taxon>Nibrella</taxon>
    </lineage>
</organism>
<dbReference type="Proteomes" id="UP001500936">
    <property type="component" value="Unassembled WGS sequence"/>
</dbReference>
<comment type="caution">
    <text evidence="2">The sequence shown here is derived from an EMBL/GenBank/DDBJ whole genome shotgun (WGS) entry which is preliminary data.</text>
</comment>
<dbReference type="SUPFAM" id="SSF52980">
    <property type="entry name" value="Restriction endonuclease-like"/>
    <property type="match status" value="1"/>
</dbReference>
<reference evidence="3" key="1">
    <citation type="journal article" date="2019" name="Int. J. Syst. Evol. Microbiol.">
        <title>The Global Catalogue of Microorganisms (GCM) 10K type strain sequencing project: providing services to taxonomists for standard genome sequencing and annotation.</title>
        <authorList>
            <consortium name="The Broad Institute Genomics Platform"/>
            <consortium name="The Broad Institute Genome Sequencing Center for Infectious Disease"/>
            <person name="Wu L."/>
            <person name="Ma J."/>
        </authorList>
    </citation>
    <scope>NUCLEOTIDE SEQUENCE [LARGE SCALE GENOMIC DNA]</scope>
    <source>
        <strain evidence="3">JCM 17925</strain>
    </source>
</reference>
<protein>
    <recommendedName>
        <fullName evidence="1">Putative restriction endonuclease domain-containing protein</fullName>
    </recommendedName>
</protein>
<feature type="domain" description="Putative restriction endonuclease" evidence="1">
    <location>
        <begin position="13"/>
        <end position="135"/>
    </location>
</feature>
<dbReference type="Pfam" id="PF05685">
    <property type="entry name" value="Uma2"/>
    <property type="match status" value="1"/>
</dbReference>
<dbReference type="PANTHER" id="PTHR34107:SF5">
    <property type="entry name" value="SLL1355 PROTEIN"/>
    <property type="match status" value="1"/>
</dbReference>
<dbReference type="InterPro" id="IPR011335">
    <property type="entry name" value="Restrct_endonuc-II-like"/>
</dbReference>
<keyword evidence="3" id="KW-1185">Reference proteome</keyword>
<dbReference type="RefSeq" id="WP_345269194.1">
    <property type="nucleotide sequence ID" value="NZ_BAABHB010000007.1"/>
</dbReference>
<accession>A0ABP8KLZ7</accession>
<gene>
    <name evidence="2" type="ORF">GCM10023187_35270</name>
</gene>
<dbReference type="Gene3D" id="3.90.1570.10">
    <property type="entry name" value="tt1808, chain A"/>
    <property type="match status" value="1"/>
</dbReference>
<evidence type="ECO:0000313" key="2">
    <source>
        <dbReference type="EMBL" id="GAA4410546.1"/>
    </source>
</evidence>
<name>A0ABP8KLZ7_9BACT</name>
<evidence type="ECO:0000259" key="1">
    <source>
        <dbReference type="Pfam" id="PF05685"/>
    </source>
</evidence>
<dbReference type="PANTHER" id="PTHR34107">
    <property type="entry name" value="SLL0198 PROTEIN-RELATED"/>
    <property type="match status" value="1"/>
</dbReference>